<evidence type="ECO:0000256" key="4">
    <source>
        <dbReference type="ARBA" id="ARBA00022737"/>
    </source>
</evidence>
<dbReference type="SUPFAM" id="SSF53756">
    <property type="entry name" value="UDP-Glycosyltransferase/glycogen phosphorylase"/>
    <property type="match status" value="1"/>
</dbReference>
<comment type="pathway">
    <text evidence="1">Protein modification; protein glycosylation.</text>
</comment>
<dbReference type="Proteomes" id="UP001501479">
    <property type="component" value="Unassembled WGS sequence"/>
</dbReference>
<evidence type="ECO:0000259" key="6">
    <source>
        <dbReference type="Pfam" id="PF00535"/>
    </source>
</evidence>
<feature type="domain" description="O-GlcNAc transferase C-terminal" evidence="7">
    <location>
        <begin position="8"/>
        <end position="90"/>
    </location>
</feature>
<protein>
    <recommendedName>
        <fullName evidence="10">Glycosyltransferase 2-like domain-containing protein</fullName>
    </recommendedName>
</protein>
<dbReference type="Pfam" id="PF00535">
    <property type="entry name" value="Glycos_transf_2"/>
    <property type="match status" value="1"/>
</dbReference>
<dbReference type="Gene3D" id="3.40.50.2000">
    <property type="entry name" value="Glycogen Phosphorylase B"/>
    <property type="match status" value="1"/>
</dbReference>
<evidence type="ECO:0000259" key="7">
    <source>
        <dbReference type="Pfam" id="PF13844"/>
    </source>
</evidence>
<dbReference type="EMBL" id="BAABDS010000036">
    <property type="protein sequence ID" value="GAA3715372.1"/>
    <property type="molecule type" value="Genomic_DNA"/>
</dbReference>
<dbReference type="Gene3D" id="3.40.50.11380">
    <property type="match status" value="1"/>
</dbReference>
<accession>A0ABP7E9P9</accession>
<evidence type="ECO:0000313" key="9">
    <source>
        <dbReference type="Proteomes" id="UP001501479"/>
    </source>
</evidence>
<evidence type="ECO:0000313" key="8">
    <source>
        <dbReference type="EMBL" id="GAA3715372.1"/>
    </source>
</evidence>
<dbReference type="InterPro" id="IPR029489">
    <property type="entry name" value="OGT/SEC/SPY_C"/>
</dbReference>
<evidence type="ECO:0000256" key="1">
    <source>
        <dbReference type="ARBA" id="ARBA00004922"/>
    </source>
</evidence>
<organism evidence="8 9">
    <name type="scientific">Oceanisphaera sediminis</name>
    <dbReference type="NCBI Taxonomy" id="981381"/>
    <lineage>
        <taxon>Bacteria</taxon>
        <taxon>Pseudomonadati</taxon>
        <taxon>Pseudomonadota</taxon>
        <taxon>Gammaproteobacteria</taxon>
        <taxon>Aeromonadales</taxon>
        <taxon>Aeromonadaceae</taxon>
        <taxon>Oceanisphaera</taxon>
    </lineage>
</organism>
<keyword evidence="9" id="KW-1185">Reference proteome</keyword>
<keyword evidence="4" id="KW-0677">Repeat</keyword>
<keyword evidence="5" id="KW-0802">TPR repeat</keyword>
<keyword evidence="2" id="KW-0328">Glycosyltransferase</keyword>
<gene>
    <name evidence="8" type="ORF">GCM10022421_23670</name>
</gene>
<evidence type="ECO:0000256" key="3">
    <source>
        <dbReference type="ARBA" id="ARBA00022679"/>
    </source>
</evidence>
<evidence type="ECO:0008006" key="10">
    <source>
        <dbReference type="Google" id="ProtNLM"/>
    </source>
</evidence>
<dbReference type="InterPro" id="IPR051939">
    <property type="entry name" value="Glycosyltr_41/O-GlcNAc_trsf"/>
</dbReference>
<keyword evidence="3" id="KW-0808">Transferase</keyword>
<feature type="domain" description="Glycosyltransferase 2-like" evidence="6">
    <location>
        <begin position="652"/>
        <end position="818"/>
    </location>
</feature>
<proteinExistence type="predicted"/>
<dbReference type="PANTHER" id="PTHR44835:SF1">
    <property type="entry name" value="PROTEIN O-GLCNAC TRANSFERASE"/>
    <property type="match status" value="1"/>
</dbReference>
<comment type="caution">
    <text evidence="8">The sequence shown here is derived from an EMBL/GenBank/DDBJ whole genome shotgun (WGS) entry which is preliminary data.</text>
</comment>
<evidence type="ECO:0000256" key="5">
    <source>
        <dbReference type="ARBA" id="ARBA00022803"/>
    </source>
</evidence>
<name>A0ABP7E9P9_9GAMM</name>
<dbReference type="Pfam" id="PF13844">
    <property type="entry name" value="Glyco_transf_41"/>
    <property type="match status" value="2"/>
</dbReference>
<dbReference type="CDD" id="cd00761">
    <property type="entry name" value="Glyco_tranf_GTA_type"/>
    <property type="match status" value="1"/>
</dbReference>
<reference evidence="9" key="1">
    <citation type="journal article" date="2019" name="Int. J. Syst. Evol. Microbiol.">
        <title>The Global Catalogue of Microorganisms (GCM) 10K type strain sequencing project: providing services to taxonomists for standard genome sequencing and annotation.</title>
        <authorList>
            <consortium name="The Broad Institute Genomics Platform"/>
            <consortium name="The Broad Institute Genome Sequencing Center for Infectious Disease"/>
            <person name="Wu L."/>
            <person name="Ma J."/>
        </authorList>
    </citation>
    <scope>NUCLEOTIDE SEQUENCE [LARGE SCALE GENOMIC DNA]</scope>
    <source>
        <strain evidence="9">JCM 17329</strain>
    </source>
</reference>
<dbReference type="InterPro" id="IPR029044">
    <property type="entry name" value="Nucleotide-diphossugar_trans"/>
</dbReference>
<dbReference type="SUPFAM" id="SSF53448">
    <property type="entry name" value="Nucleotide-diphospho-sugar transferases"/>
    <property type="match status" value="1"/>
</dbReference>
<feature type="domain" description="O-GlcNAc transferase C-terminal" evidence="7">
    <location>
        <begin position="114"/>
        <end position="287"/>
    </location>
</feature>
<evidence type="ECO:0000256" key="2">
    <source>
        <dbReference type="ARBA" id="ARBA00022676"/>
    </source>
</evidence>
<dbReference type="InterPro" id="IPR001173">
    <property type="entry name" value="Glyco_trans_2-like"/>
</dbReference>
<sequence>MTHLSERKLAQQFIEDEIDILFDLCGHNSGNHMRTMSMKPAPLLVKWVGGLINTTGLSTMDYLLSDNIETPEGEDEFYTEKLIRMPDDYICYNSPIYTPDIHITPAKYNGYITLGCFNNPTKLNAVLLEKWARIMHTLPNSRLLLKGFQFSSETLRNNIQAQFSKLDINEDRILLEGPSPHAELLQTYNKIDIALDPWPYSGGLTTCEAMYMGVPVVTLPGPTFAGRHSATHLTNVGLGQLVAEDWQQYHDIVVHLASDLDNLSNIRSHLRAALLESPLCDAPRFARNFSNAMRAIWQRHCENKAPAALILDKEGQARFEDEAEQIKLQLPAAPVVIEEDEFRFRFNGKIVALDNGGILSSSQRFSVFHKLDAFSTLCLDPGSRIANAQQLKQNGDFQHVPMTTLGNGEQVMLSITQDPAYSGTLLPLDLDQQPEQTALKYQQIAQVPINTIRLDDIAGIHTLEWLVLDNLNDLGAIIANGKKNLAHPLLVQIRVNFLPTHQGQAALAECQQRMNELGFNFHGLFNRHKVEACDTHNEQLLFADAVFIPNAERCAALGANQHLKLAFLLHAVYESYALAHQLLQNVDIDQAADYLKSLPMNTQDAIRRTQAAVIDEPLKTHSAPAAEPTAADWSQVSIIKAGSYTHAPSRVCVGVPIYNEADYLGETLTSLKRQTLNDLHFLIIDNASTDQSVELCLDIIGNDERFTLLQQHENRGAMPNFQAAFALSQSEYFMWLGGHDYLSDDYLVYAAAELDRSPQTAMVLGQPHAVFNGQRHGLVKEALYDFSSDNRLERYLASIAGLGNCTIFHSLFRRQALQRHVLRKTISADHVTISHLLWHGKLHFLEEACYYRRYFEQRSSTQSERISGNKDYLSRHDFYCFYLDDFSELYCGDSRIKHYLEHKILSLLEQRFGTSGLLEIDGLPLY</sequence>
<dbReference type="Gene3D" id="3.90.550.10">
    <property type="entry name" value="Spore Coat Polysaccharide Biosynthesis Protein SpsA, Chain A"/>
    <property type="match status" value="1"/>
</dbReference>
<dbReference type="PANTHER" id="PTHR44835">
    <property type="entry name" value="UDP-N-ACETYLGLUCOSAMINE--PEPTIDE N-ACETYLGLUCOSAMINYLTRANSFERASE SPINDLY-RELATED"/>
    <property type="match status" value="1"/>
</dbReference>